<dbReference type="InterPro" id="IPR004482">
    <property type="entry name" value="Mg_chelat-rel"/>
</dbReference>
<protein>
    <submittedName>
        <fullName evidence="5">Mg chelatase, subunit ChlI</fullName>
    </submittedName>
</protein>
<evidence type="ECO:0000313" key="6">
    <source>
        <dbReference type="Proteomes" id="UP000034682"/>
    </source>
</evidence>
<organism evidence="5 6">
    <name type="scientific">Candidatus Giovannonibacteria bacterium GW2011_GWB1_47_6b</name>
    <dbReference type="NCBI Taxonomy" id="1618655"/>
    <lineage>
        <taxon>Bacteria</taxon>
        <taxon>Candidatus Giovannoniibacteriota</taxon>
    </lineage>
</organism>
<dbReference type="InterPro" id="IPR027417">
    <property type="entry name" value="P-loop_NTPase"/>
</dbReference>
<comment type="caution">
    <text evidence="5">The sequence shown here is derived from an EMBL/GenBank/DDBJ whole genome shotgun (WGS) entry which is preliminary data.</text>
</comment>
<evidence type="ECO:0000313" key="5">
    <source>
        <dbReference type="EMBL" id="KKU75519.1"/>
    </source>
</evidence>
<reference evidence="5 6" key="1">
    <citation type="journal article" date="2015" name="Nature">
        <title>rRNA introns, odd ribosomes, and small enigmatic genomes across a large radiation of phyla.</title>
        <authorList>
            <person name="Brown C.T."/>
            <person name="Hug L.A."/>
            <person name="Thomas B.C."/>
            <person name="Sharon I."/>
            <person name="Castelle C.J."/>
            <person name="Singh A."/>
            <person name="Wilkins M.J."/>
            <person name="Williams K.H."/>
            <person name="Banfield J.F."/>
        </authorList>
    </citation>
    <scope>NUCLEOTIDE SEQUENCE [LARGE SCALE GENOMIC DNA]</scope>
</reference>
<name>A0A0G1T183_9BACT</name>
<dbReference type="Gene3D" id="3.40.50.300">
    <property type="entry name" value="P-loop containing nucleotide triphosphate hydrolases"/>
    <property type="match status" value="1"/>
</dbReference>
<dbReference type="AlphaFoldDB" id="A0A0G1T183"/>
<dbReference type="PANTHER" id="PTHR32039">
    <property type="entry name" value="MAGNESIUM-CHELATASE SUBUNIT CHLI"/>
    <property type="match status" value="1"/>
</dbReference>
<dbReference type="GO" id="GO:0003677">
    <property type="term" value="F:DNA binding"/>
    <property type="evidence" value="ECO:0007669"/>
    <property type="project" value="InterPro"/>
</dbReference>
<dbReference type="PROSITE" id="PS50051">
    <property type="entry name" value="MCM_2"/>
    <property type="match status" value="1"/>
</dbReference>
<dbReference type="InterPro" id="IPR025158">
    <property type="entry name" value="Mg_chelat-rel_C"/>
</dbReference>
<dbReference type="Proteomes" id="UP000034682">
    <property type="component" value="Unassembled WGS sequence"/>
</dbReference>
<dbReference type="Pfam" id="PF13335">
    <property type="entry name" value="Mg_chelatase_C"/>
    <property type="match status" value="1"/>
</dbReference>
<dbReference type="EMBL" id="LCOK01000049">
    <property type="protein sequence ID" value="KKU75519.1"/>
    <property type="molecule type" value="Genomic_DNA"/>
</dbReference>
<gene>
    <name evidence="5" type="ORF">UY02_C0049G0003</name>
</gene>
<dbReference type="PANTHER" id="PTHR32039:SF7">
    <property type="entry name" value="COMPETENCE PROTEIN COMM"/>
    <property type="match status" value="1"/>
</dbReference>
<evidence type="ECO:0000256" key="3">
    <source>
        <dbReference type="ARBA" id="ARBA00022840"/>
    </source>
</evidence>
<comment type="similarity">
    <text evidence="1">Belongs to the Mg-chelatase subunits D/I family. ComM subfamily.</text>
</comment>
<dbReference type="SMART" id="SM00382">
    <property type="entry name" value="AAA"/>
    <property type="match status" value="1"/>
</dbReference>
<dbReference type="InterPro" id="IPR000523">
    <property type="entry name" value="Mg_chelatse_chII-like_cat_dom"/>
</dbReference>
<dbReference type="InterPro" id="IPR045006">
    <property type="entry name" value="CHLI-like"/>
</dbReference>
<dbReference type="Pfam" id="PF01078">
    <property type="entry name" value="Mg_chelatase"/>
    <property type="match status" value="1"/>
</dbReference>
<evidence type="ECO:0000256" key="2">
    <source>
        <dbReference type="ARBA" id="ARBA00022741"/>
    </source>
</evidence>
<dbReference type="NCBIfam" id="TIGR00368">
    <property type="entry name" value="YifB family Mg chelatase-like AAA ATPase"/>
    <property type="match status" value="1"/>
</dbReference>
<dbReference type="GO" id="GO:0005524">
    <property type="term" value="F:ATP binding"/>
    <property type="evidence" value="ECO:0007669"/>
    <property type="project" value="UniProtKB-KW"/>
</dbReference>
<dbReference type="InterPro" id="IPR020568">
    <property type="entry name" value="Ribosomal_Su5_D2-typ_SF"/>
</dbReference>
<keyword evidence="3" id="KW-0067">ATP-binding</keyword>
<dbReference type="SUPFAM" id="SSF54211">
    <property type="entry name" value="Ribosomal protein S5 domain 2-like"/>
    <property type="match status" value="1"/>
</dbReference>
<dbReference type="InterPro" id="IPR003593">
    <property type="entry name" value="AAA+_ATPase"/>
</dbReference>
<dbReference type="Gene3D" id="3.30.230.10">
    <property type="match status" value="1"/>
</dbReference>
<feature type="domain" description="MCM C-terminal AAA(+) ATPase" evidence="4">
    <location>
        <begin position="289"/>
        <end position="386"/>
    </location>
</feature>
<accession>A0A0G1T183</accession>
<proteinExistence type="inferred from homology"/>
<dbReference type="PATRIC" id="fig|1618655.3.peg.747"/>
<evidence type="ECO:0000259" key="4">
    <source>
        <dbReference type="PROSITE" id="PS50051"/>
    </source>
</evidence>
<dbReference type="PRINTS" id="PR01657">
    <property type="entry name" value="MCMFAMILY"/>
</dbReference>
<keyword evidence="2" id="KW-0547">Nucleotide-binding</keyword>
<dbReference type="SUPFAM" id="SSF52540">
    <property type="entry name" value="P-loop containing nucleoside triphosphate hydrolases"/>
    <property type="match status" value="1"/>
</dbReference>
<dbReference type="Pfam" id="PF13541">
    <property type="entry name" value="ChlI"/>
    <property type="match status" value="1"/>
</dbReference>
<dbReference type="InterPro" id="IPR014721">
    <property type="entry name" value="Ribsml_uS5_D2-typ_fold_subgr"/>
</dbReference>
<dbReference type="InterPro" id="IPR001208">
    <property type="entry name" value="MCM_dom"/>
</dbReference>
<sequence>MLIHIFSAATFGLETIQIDVEVSVQNRGLPGFDIVGLGDKAVAESRERVRAAIVNSKLEFPQKKIIVNLAPADIPKEGSFYDLPIALGILSSFLPLSLPEDALFFGELSLDGSLRHTRGAFLLALFAKEAGYRHVFVPKDSANEAAAVENIAVYPVENLSQLISHFFGKQKIEEIAYSAPSFDGAAAAEFDMGEILGQEQSKRALEIAAAGAHNILFVGSPGAGKTMLAKALPGILPELNIEERFEVTKIYSAAGHIPPGGGFIRTRQVRSPHHTASLVGLMGGGQTPQPGEVTLAHRGVLFLDEFTEFPRSAMEALRQPLEDGYITIARSRGRIRYPAQCMLVASANPCPCGYFGHPNRQCLCSPFQIARYHKRISGPILDRIDLHVDVPPVDLRELEENQKAAQFLESSSAIRERVERARTLQQKRFASLREVSRRETKEAIHTNAQMRNAQVKEYCAISSAGDRLLQQAGTRFQLSARSYMKVLKVARTIADLEGASDVTLPHLAEALQYRSKVSVS</sequence>
<evidence type="ECO:0000256" key="1">
    <source>
        <dbReference type="ARBA" id="ARBA00006354"/>
    </source>
</evidence>